<evidence type="ECO:0000313" key="11">
    <source>
        <dbReference type="Proteomes" id="UP000198211"/>
    </source>
</evidence>
<dbReference type="InterPro" id="IPR041373">
    <property type="entry name" value="RT_RNaseH"/>
</dbReference>
<sequence>MQSFLGSLNYYIRFIEDYAIYASVLALKAKYATTPILWHFDPDRKAIVVVYASDWAISGSLMQEYDQIYYPVMFASRALKSNELNYGIAEKEVLALLRILDLNYNALIGRPIHVLTRHSTLVWLFRSTTLQGRLRQWAALLSPWTLEITKCVKGEDEILGSLAGSITPRSEIKLVNIFPDRPVARLDESIGDRVDLDEALLPEDSRIQDRDPNEYEVERISDMRTGKRTIYGRIDREFLIHRRGYEDPTWVDEADLNCGALRYECEIALIATTLV</sequence>
<keyword evidence="3" id="KW-0548">Nucleotidyltransferase</keyword>
<evidence type="ECO:0000256" key="1">
    <source>
        <dbReference type="ARBA" id="ARBA00022670"/>
    </source>
</evidence>
<dbReference type="PANTHER" id="PTHR33064">
    <property type="entry name" value="POL PROTEIN"/>
    <property type="match status" value="1"/>
</dbReference>
<organism evidence="10 11">
    <name type="scientific">Phytophthora megakarya</name>
    <dbReference type="NCBI Taxonomy" id="4795"/>
    <lineage>
        <taxon>Eukaryota</taxon>
        <taxon>Sar</taxon>
        <taxon>Stramenopiles</taxon>
        <taxon>Oomycota</taxon>
        <taxon>Peronosporomycetes</taxon>
        <taxon>Peronosporales</taxon>
        <taxon>Peronosporaceae</taxon>
        <taxon>Phytophthora</taxon>
    </lineage>
</organism>
<dbReference type="GO" id="GO:0003964">
    <property type="term" value="F:RNA-directed DNA polymerase activity"/>
    <property type="evidence" value="ECO:0007669"/>
    <property type="project" value="UniProtKB-KW"/>
</dbReference>
<evidence type="ECO:0000256" key="3">
    <source>
        <dbReference type="ARBA" id="ARBA00022695"/>
    </source>
</evidence>
<dbReference type="GO" id="GO:0004519">
    <property type="term" value="F:endonuclease activity"/>
    <property type="evidence" value="ECO:0007669"/>
    <property type="project" value="UniProtKB-KW"/>
</dbReference>
<evidence type="ECO:0000256" key="7">
    <source>
        <dbReference type="ARBA" id="ARBA00022801"/>
    </source>
</evidence>
<dbReference type="PANTHER" id="PTHR33064:SF37">
    <property type="entry name" value="RIBONUCLEASE H"/>
    <property type="match status" value="1"/>
</dbReference>
<dbReference type="InterPro" id="IPR016197">
    <property type="entry name" value="Chromo-like_dom_sf"/>
</dbReference>
<dbReference type="Gene3D" id="2.40.50.40">
    <property type="match status" value="1"/>
</dbReference>
<gene>
    <name evidence="10" type="ORF">PHMEG_00034214</name>
</gene>
<accession>A0A225URI8</accession>
<dbReference type="Pfam" id="PF17917">
    <property type="entry name" value="RT_RNaseH"/>
    <property type="match status" value="1"/>
</dbReference>
<dbReference type="AlphaFoldDB" id="A0A225URI8"/>
<dbReference type="Proteomes" id="UP000198211">
    <property type="component" value="Unassembled WGS sequence"/>
</dbReference>
<evidence type="ECO:0000256" key="4">
    <source>
        <dbReference type="ARBA" id="ARBA00022722"/>
    </source>
</evidence>
<evidence type="ECO:0000256" key="5">
    <source>
        <dbReference type="ARBA" id="ARBA00022750"/>
    </source>
</evidence>
<dbReference type="OrthoDB" id="3158924at2759"/>
<evidence type="ECO:0000256" key="6">
    <source>
        <dbReference type="ARBA" id="ARBA00022759"/>
    </source>
</evidence>
<dbReference type="InterPro" id="IPR051320">
    <property type="entry name" value="Viral_Replic_Matur_Polypro"/>
</dbReference>
<feature type="non-terminal residue" evidence="10">
    <location>
        <position position="1"/>
    </location>
</feature>
<dbReference type="EMBL" id="NBNE01012579">
    <property type="protein sequence ID" value="OWY95712.1"/>
    <property type="molecule type" value="Genomic_DNA"/>
</dbReference>
<feature type="domain" description="Reverse transcriptase RNase H-like" evidence="9">
    <location>
        <begin position="41"/>
        <end position="142"/>
    </location>
</feature>
<evidence type="ECO:0000256" key="8">
    <source>
        <dbReference type="ARBA" id="ARBA00022918"/>
    </source>
</evidence>
<keyword evidence="2" id="KW-0808">Transferase</keyword>
<dbReference type="STRING" id="4795.A0A225URI8"/>
<keyword evidence="4" id="KW-0540">Nuclease</keyword>
<comment type="caution">
    <text evidence="10">The sequence shown here is derived from an EMBL/GenBank/DDBJ whole genome shotgun (WGS) entry which is preliminary data.</text>
</comment>
<dbReference type="GO" id="GO:0006508">
    <property type="term" value="P:proteolysis"/>
    <property type="evidence" value="ECO:0007669"/>
    <property type="project" value="UniProtKB-KW"/>
</dbReference>
<dbReference type="SUPFAM" id="SSF56672">
    <property type="entry name" value="DNA/RNA polymerases"/>
    <property type="match status" value="1"/>
</dbReference>
<dbReference type="InterPro" id="IPR043502">
    <property type="entry name" value="DNA/RNA_pol_sf"/>
</dbReference>
<protein>
    <submittedName>
        <fullName evidence="10">Reverse transcriptase</fullName>
    </submittedName>
</protein>
<keyword evidence="6" id="KW-0255">Endonuclease</keyword>
<keyword evidence="1" id="KW-0645">Protease</keyword>
<dbReference type="GO" id="GO:0004190">
    <property type="term" value="F:aspartic-type endopeptidase activity"/>
    <property type="evidence" value="ECO:0007669"/>
    <property type="project" value="UniProtKB-KW"/>
</dbReference>
<proteinExistence type="predicted"/>
<keyword evidence="5" id="KW-0064">Aspartyl protease</keyword>
<evidence type="ECO:0000259" key="9">
    <source>
        <dbReference type="Pfam" id="PF17917"/>
    </source>
</evidence>
<keyword evidence="11" id="KW-1185">Reference proteome</keyword>
<dbReference type="CDD" id="cd00024">
    <property type="entry name" value="CD_CSD"/>
    <property type="match status" value="1"/>
</dbReference>
<keyword evidence="7" id="KW-0378">Hydrolase</keyword>
<dbReference type="SUPFAM" id="SSF54160">
    <property type="entry name" value="Chromo domain-like"/>
    <property type="match status" value="1"/>
</dbReference>
<keyword evidence="8 10" id="KW-0695">RNA-directed DNA polymerase</keyword>
<evidence type="ECO:0000256" key="2">
    <source>
        <dbReference type="ARBA" id="ARBA00022679"/>
    </source>
</evidence>
<name>A0A225URI8_9STRA</name>
<evidence type="ECO:0000313" key="10">
    <source>
        <dbReference type="EMBL" id="OWY95712.1"/>
    </source>
</evidence>
<reference evidence="11" key="1">
    <citation type="submission" date="2017-03" db="EMBL/GenBank/DDBJ databases">
        <title>Phytopthora megakarya and P. palmivora, two closely related causual agents of cacao black pod achieved similar genome size and gene model numbers by different mechanisms.</title>
        <authorList>
            <person name="Ali S."/>
            <person name="Shao J."/>
            <person name="Larry D.J."/>
            <person name="Kronmiller B."/>
            <person name="Shen D."/>
            <person name="Strem M.D."/>
            <person name="Melnick R.L."/>
            <person name="Guiltinan M.J."/>
            <person name="Tyler B.M."/>
            <person name="Meinhardt L.W."/>
            <person name="Bailey B.A."/>
        </authorList>
    </citation>
    <scope>NUCLEOTIDE SEQUENCE [LARGE SCALE GENOMIC DNA]</scope>
    <source>
        <strain evidence="11">zdho120</strain>
    </source>
</reference>